<name>A0A0S4L205_9BACT</name>
<keyword evidence="2" id="KW-1185">Reference proteome</keyword>
<sequence>MRFELYTDVTLACDLPEHRLRRGDIVKLVEHHVAPDGTEGYSIEVFTALGSTLTVTTVPANALEALRQDEVLCARML</sequence>
<evidence type="ECO:0000313" key="1">
    <source>
        <dbReference type="EMBL" id="CUS31667.1"/>
    </source>
</evidence>
<dbReference type="Proteomes" id="UP000198736">
    <property type="component" value="Unassembled WGS sequence"/>
</dbReference>
<dbReference type="Pfam" id="PF16277">
    <property type="entry name" value="DUF4926"/>
    <property type="match status" value="1"/>
</dbReference>
<evidence type="ECO:0000313" key="2">
    <source>
        <dbReference type="Proteomes" id="UP000198736"/>
    </source>
</evidence>
<dbReference type="OrthoDB" id="488825at2"/>
<dbReference type="AlphaFoldDB" id="A0A0S4L205"/>
<dbReference type="RefSeq" id="WP_090894194.1">
    <property type="nucleotide sequence ID" value="NZ_CZPZ01000001.1"/>
</dbReference>
<dbReference type="EMBL" id="CZPZ01000001">
    <property type="protein sequence ID" value="CUS31667.1"/>
    <property type="molecule type" value="Genomic_DNA"/>
</dbReference>
<organism evidence="1 2">
    <name type="scientific">Candidatus Nitrospira nitrificans</name>
    <dbReference type="NCBI Taxonomy" id="1742973"/>
    <lineage>
        <taxon>Bacteria</taxon>
        <taxon>Pseudomonadati</taxon>
        <taxon>Nitrospirota</taxon>
        <taxon>Nitrospiria</taxon>
        <taxon>Nitrospirales</taxon>
        <taxon>Nitrospiraceae</taxon>
        <taxon>Nitrospira</taxon>
    </lineage>
</organism>
<reference evidence="2" key="1">
    <citation type="submission" date="2015-10" db="EMBL/GenBank/DDBJ databases">
        <authorList>
            <person name="Luecker S."/>
            <person name="Luecker S."/>
        </authorList>
    </citation>
    <scope>NUCLEOTIDE SEQUENCE [LARGE SCALE GENOMIC DNA]</scope>
</reference>
<accession>A0A0S4L205</accession>
<protein>
    <recommendedName>
        <fullName evidence="3">DUF4926 domain-containing protein</fullName>
    </recommendedName>
</protein>
<proteinExistence type="predicted"/>
<evidence type="ECO:0008006" key="3">
    <source>
        <dbReference type="Google" id="ProtNLM"/>
    </source>
</evidence>
<dbReference type="InterPro" id="IPR032568">
    <property type="entry name" value="DUF4926"/>
</dbReference>
<gene>
    <name evidence="1" type="ORF">COMA2_10226</name>
</gene>
<dbReference type="STRING" id="1742973.COMA2_10226"/>